<dbReference type="AlphaFoldDB" id="F2L141"/>
<dbReference type="Gene3D" id="1.20.1740.10">
    <property type="entry name" value="Amino acid/polyamine transporter I"/>
    <property type="match status" value="1"/>
</dbReference>
<feature type="transmembrane region" description="Helical" evidence="5">
    <location>
        <begin position="98"/>
        <end position="119"/>
    </location>
</feature>
<feature type="transmembrane region" description="Helical" evidence="5">
    <location>
        <begin position="258"/>
        <end position="279"/>
    </location>
</feature>
<keyword evidence="3 5" id="KW-1133">Transmembrane helix</keyword>
<evidence type="ECO:0000256" key="4">
    <source>
        <dbReference type="ARBA" id="ARBA00023136"/>
    </source>
</evidence>
<dbReference type="EMBL" id="CP002590">
    <property type="protein sequence ID" value="AEA11590.1"/>
    <property type="molecule type" value="Genomic_DNA"/>
</dbReference>
<dbReference type="PANTHER" id="PTHR42770">
    <property type="entry name" value="AMINO ACID TRANSPORTER-RELATED"/>
    <property type="match status" value="1"/>
</dbReference>
<dbReference type="PANTHER" id="PTHR42770:SF11">
    <property type="entry name" value="INNER MEMBRANE TRANSPORT PROTEIN YBAT"/>
    <property type="match status" value="1"/>
</dbReference>
<dbReference type="RefSeq" id="WP_013678926.1">
    <property type="nucleotide sequence ID" value="NC_015315.1"/>
</dbReference>
<feature type="transmembrane region" description="Helical" evidence="5">
    <location>
        <begin position="406"/>
        <end position="425"/>
    </location>
</feature>
<feature type="transmembrane region" description="Helical" evidence="5">
    <location>
        <begin position="223"/>
        <end position="246"/>
    </location>
</feature>
<keyword evidence="4 5" id="KW-0472">Membrane</keyword>
<sequence>MESSYETRRVLRREIGLLDLVFLSFGGQSPFLSILSYGVLVFTSVGAIAPVAILLGTLMVLVNGLVVYRLSTRFTQAGGYYTYAYYSLTKRLGFETGWLYTIYAVLYGAAYVIAAASVLVNVVGLPPLLVLTSIFAVSSIFLILGIKPTARYAMVASMVEAAAMAAVAFLFLSSTGWRFYNPLATAVAPSSLAAAAILGAGIPTGYGSITPVSGEVKNPRRNVPLAIVAVILMGGGLAALDVYAIADHFIYLGGAGGSVLDLIALRFGLLTLSFVLFAAVNDGVLATLAFMIAASRTLYAMSFHGLIPRKLSEVKGRSGPLYASLVTIALYALTLYSSYISLGLSAAFAALALISMLANSIVHVSANFSLLRIALKRIRKRAPELALSVAATALTTYLLLQSIGGIPLPIVTGFMALLVLGFLLAEIREMIVGEEEEE</sequence>
<evidence type="ECO:0000259" key="6">
    <source>
        <dbReference type="Pfam" id="PF00324"/>
    </source>
</evidence>
<evidence type="ECO:0000256" key="5">
    <source>
        <dbReference type="SAM" id="Phobius"/>
    </source>
</evidence>
<dbReference type="GO" id="GO:0016020">
    <property type="term" value="C:membrane"/>
    <property type="evidence" value="ECO:0007669"/>
    <property type="project" value="UniProtKB-SubCell"/>
</dbReference>
<dbReference type="InterPro" id="IPR004841">
    <property type="entry name" value="AA-permease/SLC12A_dom"/>
</dbReference>
<evidence type="ECO:0000256" key="2">
    <source>
        <dbReference type="ARBA" id="ARBA00022692"/>
    </source>
</evidence>
<dbReference type="HOGENOM" id="CLU_031607_0_0_2"/>
<dbReference type="OrthoDB" id="43026at2157"/>
<dbReference type="GO" id="GO:0055085">
    <property type="term" value="P:transmembrane transport"/>
    <property type="evidence" value="ECO:0007669"/>
    <property type="project" value="InterPro"/>
</dbReference>
<feature type="domain" description="Amino acid permease/ SLC12A" evidence="6">
    <location>
        <begin position="21"/>
        <end position="403"/>
    </location>
</feature>
<evidence type="ECO:0000256" key="1">
    <source>
        <dbReference type="ARBA" id="ARBA00004141"/>
    </source>
</evidence>
<name>F2L141_THEU7</name>
<dbReference type="Proteomes" id="UP000008138">
    <property type="component" value="Chromosome"/>
</dbReference>
<dbReference type="Pfam" id="PF00324">
    <property type="entry name" value="AA_permease"/>
    <property type="match status" value="1"/>
</dbReference>
<reference evidence="7 8" key="1">
    <citation type="journal article" date="2011" name="J. Bacteriol.">
        <title>Complete genome sequence of the thermoacidophilic crenarchaeon Thermoproteus uzoniensis 768-20.</title>
        <authorList>
            <person name="Mardanov A.V."/>
            <person name="Gumerov V.M."/>
            <person name="Beletsky A.V."/>
            <person name="Prokofeva M.I."/>
            <person name="Bonch-Osmolovskaya E.A."/>
            <person name="Ravin N.V."/>
            <person name="Skryabin K.G."/>
        </authorList>
    </citation>
    <scope>NUCLEOTIDE SEQUENCE [LARGE SCALE GENOMIC DNA]</scope>
    <source>
        <strain evidence="7 8">768-20</strain>
    </source>
</reference>
<dbReference type="eggNOG" id="arCOG03654">
    <property type="taxonomic scope" value="Archaea"/>
</dbReference>
<feature type="transmembrane region" description="Helical" evidence="5">
    <location>
        <begin position="20"/>
        <end position="42"/>
    </location>
</feature>
<feature type="transmembrane region" description="Helical" evidence="5">
    <location>
        <begin position="125"/>
        <end position="145"/>
    </location>
</feature>
<dbReference type="PIRSF" id="PIRSF006060">
    <property type="entry name" value="AA_transporter"/>
    <property type="match status" value="1"/>
</dbReference>
<dbReference type="KEGG" id="tuz:TUZN_0087"/>
<comment type="subcellular location">
    <subcellularLocation>
        <location evidence="1">Membrane</location>
        <topology evidence="1">Multi-pass membrane protein</topology>
    </subcellularLocation>
</comment>
<evidence type="ECO:0000313" key="8">
    <source>
        <dbReference type="Proteomes" id="UP000008138"/>
    </source>
</evidence>
<proteinExistence type="predicted"/>
<organism evidence="7 8">
    <name type="scientific">Thermoproteus uzoniensis (strain 768-20)</name>
    <dbReference type="NCBI Taxonomy" id="999630"/>
    <lineage>
        <taxon>Archaea</taxon>
        <taxon>Thermoproteota</taxon>
        <taxon>Thermoprotei</taxon>
        <taxon>Thermoproteales</taxon>
        <taxon>Thermoproteaceae</taxon>
        <taxon>Thermoproteus</taxon>
    </lineage>
</organism>
<keyword evidence="8" id="KW-1185">Reference proteome</keyword>
<feature type="transmembrane region" description="Helical" evidence="5">
    <location>
        <begin position="346"/>
        <end position="370"/>
    </location>
</feature>
<dbReference type="GeneID" id="10359639"/>
<reference key="2">
    <citation type="submission" date="2011-03" db="EMBL/GenBank/DDBJ databases">
        <title>Complete genome sequence of the thermoacidophilic crenarchaeon Thermoproteus uzoniensis 768-20.</title>
        <authorList>
            <person name="Mardanov A.V."/>
            <person name="Gumerov V.M."/>
            <person name="Beletsky A.V."/>
            <person name="Prokofeva M.I."/>
            <person name="Bonch-Osmolovskaya E.A."/>
            <person name="Ravin N.V."/>
            <person name="Skryabin K.G."/>
        </authorList>
    </citation>
    <scope>NUCLEOTIDE SEQUENCE</scope>
    <source>
        <strain>768-20</strain>
    </source>
</reference>
<keyword evidence="2 5" id="KW-0812">Transmembrane</keyword>
<evidence type="ECO:0000256" key="3">
    <source>
        <dbReference type="ARBA" id="ARBA00022989"/>
    </source>
</evidence>
<dbReference type="InterPro" id="IPR050367">
    <property type="entry name" value="APC_superfamily"/>
</dbReference>
<protein>
    <submittedName>
        <fullName evidence="7">Amino acid permease-associated region</fullName>
    </submittedName>
</protein>
<feature type="transmembrane region" description="Helical" evidence="5">
    <location>
        <begin position="48"/>
        <end position="68"/>
    </location>
</feature>
<feature type="transmembrane region" description="Helical" evidence="5">
    <location>
        <begin position="382"/>
        <end position="400"/>
    </location>
</feature>
<gene>
    <name evidence="7" type="ordered locus">TUZN_0087</name>
</gene>
<feature type="transmembrane region" description="Helical" evidence="5">
    <location>
        <begin position="152"/>
        <end position="172"/>
    </location>
</feature>
<dbReference type="STRING" id="999630.TUZN_0087"/>
<accession>F2L141</accession>
<evidence type="ECO:0000313" key="7">
    <source>
        <dbReference type="EMBL" id="AEA11590.1"/>
    </source>
</evidence>